<dbReference type="PROSITE" id="PS00151">
    <property type="entry name" value="ACYLPHOSPHATASE_2"/>
    <property type="match status" value="1"/>
</dbReference>
<dbReference type="PANTHER" id="PTHR47268">
    <property type="entry name" value="ACYLPHOSPHATASE"/>
    <property type="match status" value="1"/>
</dbReference>
<comment type="catalytic activity">
    <reaction evidence="4 5 6">
        <text>an acyl phosphate + H2O = a carboxylate + phosphate + H(+)</text>
        <dbReference type="Rhea" id="RHEA:14965"/>
        <dbReference type="ChEBI" id="CHEBI:15377"/>
        <dbReference type="ChEBI" id="CHEBI:15378"/>
        <dbReference type="ChEBI" id="CHEBI:29067"/>
        <dbReference type="ChEBI" id="CHEBI:43474"/>
        <dbReference type="ChEBI" id="CHEBI:59918"/>
        <dbReference type="EC" id="3.6.1.7"/>
    </reaction>
</comment>
<dbReference type="InterPro" id="IPR001792">
    <property type="entry name" value="Acylphosphatase-like_dom"/>
</dbReference>
<feature type="active site" evidence="5">
    <location>
        <position position="18"/>
    </location>
</feature>
<dbReference type="InterPro" id="IPR017968">
    <property type="entry name" value="Acylphosphatase_CS"/>
</dbReference>
<keyword evidence="10" id="KW-1185">Reference proteome</keyword>
<accession>K8Z7D9</accession>
<dbReference type="Pfam" id="PF00708">
    <property type="entry name" value="Acylphosphatase"/>
    <property type="match status" value="1"/>
</dbReference>
<evidence type="ECO:0000256" key="3">
    <source>
        <dbReference type="ARBA" id="ARBA00015991"/>
    </source>
</evidence>
<dbReference type="InterPro" id="IPR036046">
    <property type="entry name" value="Acylphosphatase-like_dom_sf"/>
</dbReference>
<organism evidence="9 10">
    <name type="scientific">Catellicoccus marimammalium M35/04/3</name>
    <dbReference type="NCBI Taxonomy" id="1234409"/>
    <lineage>
        <taxon>Bacteria</taxon>
        <taxon>Bacillati</taxon>
        <taxon>Bacillota</taxon>
        <taxon>Bacilli</taxon>
        <taxon>Lactobacillales</taxon>
        <taxon>Enterococcaceae</taxon>
        <taxon>Catellicoccus</taxon>
    </lineage>
</organism>
<dbReference type="RefSeq" id="WP_009492040.1">
    <property type="nucleotide sequence ID" value="NZ_AMYT01000022.1"/>
</dbReference>
<evidence type="ECO:0000256" key="4">
    <source>
        <dbReference type="ARBA" id="ARBA00047645"/>
    </source>
</evidence>
<dbReference type="GO" id="GO:0003998">
    <property type="term" value="F:acylphosphatase activity"/>
    <property type="evidence" value="ECO:0007669"/>
    <property type="project" value="UniProtKB-EC"/>
</dbReference>
<dbReference type="PATRIC" id="fig|1234409.3.peg.1156"/>
<dbReference type="EC" id="3.6.1.7" evidence="2 5"/>
<feature type="domain" description="Acylphosphatase-like" evidence="8">
    <location>
        <begin position="3"/>
        <end position="90"/>
    </location>
</feature>
<reference evidence="9 10" key="1">
    <citation type="journal article" date="2013" name="Genome Announc.">
        <title>Draft Genome Sequence of Catellicoccus marimammalium, a Novel Species Commonly Found in Gull Feces.</title>
        <authorList>
            <person name="Weigand M.R."/>
            <person name="Ryu H."/>
            <person name="Bozcek L."/>
            <person name="Konstantinidis K.T."/>
            <person name="Santo Domingo J.W."/>
        </authorList>
    </citation>
    <scope>NUCLEOTIDE SEQUENCE [LARGE SCALE GENOMIC DNA]</scope>
    <source>
        <strain evidence="9 10">M35/04/3</strain>
    </source>
</reference>
<dbReference type="PANTHER" id="PTHR47268:SF4">
    <property type="entry name" value="ACYLPHOSPHATASE"/>
    <property type="match status" value="1"/>
</dbReference>
<feature type="active site" evidence="5">
    <location>
        <position position="36"/>
    </location>
</feature>
<evidence type="ECO:0000259" key="8">
    <source>
        <dbReference type="PROSITE" id="PS51160"/>
    </source>
</evidence>
<dbReference type="SUPFAM" id="SSF54975">
    <property type="entry name" value="Acylphosphatase/BLUF domain-like"/>
    <property type="match status" value="1"/>
</dbReference>
<protein>
    <recommendedName>
        <fullName evidence="3 5">Acylphosphatase</fullName>
        <ecNumber evidence="2 5">3.6.1.7</ecNumber>
    </recommendedName>
</protein>
<sequence>MKTIKMNVQGCVQGVAFRYTTKMKADERNVHGYAKNLNDGSVEVILQGNEEEVDDLATIVQRCPSPAGFVTSYTKEVVSNEPQYTHFSVL</sequence>
<dbReference type="STRING" id="1234409.C683_1204"/>
<evidence type="ECO:0000256" key="6">
    <source>
        <dbReference type="RuleBase" id="RU000553"/>
    </source>
</evidence>
<dbReference type="PROSITE" id="PS51160">
    <property type="entry name" value="ACYLPHOSPHATASE_3"/>
    <property type="match status" value="1"/>
</dbReference>
<dbReference type="PROSITE" id="PS00150">
    <property type="entry name" value="ACYLPHOSPHATASE_1"/>
    <property type="match status" value="1"/>
</dbReference>
<dbReference type="OrthoDB" id="9808093at2"/>
<evidence type="ECO:0000256" key="2">
    <source>
        <dbReference type="ARBA" id="ARBA00012150"/>
    </source>
</evidence>
<evidence type="ECO:0000313" key="9">
    <source>
        <dbReference type="EMBL" id="EKU26929.1"/>
    </source>
</evidence>
<gene>
    <name evidence="9" type="ORF">C683_1204</name>
</gene>
<evidence type="ECO:0000256" key="1">
    <source>
        <dbReference type="ARBA" id="ARBA00005614"/>
    </source>
</evidence>
<dbReference type="Gene3D" id="3.30.70.100">
    <property type="match status" value="1"/>
</dbReference>
<dbReference type="eggNOG" id="COG1254">
    <property type="taxonomic scope" value="Bacteria"/>
</dbReference>
<dbReference type="AlphaFoldDB" id="K8Z7D9"/>
<comment type="similarity">
    <text evidence="1 7">Belongs to the acylphosphatase family.</text>
</comment>
<keyword evidence="5 6" id="KW-0378">Hydrolase</keyword>
<name>K8Z7D9_9ENTE</name>
<proteinExistence type="inferred from homology"/>
<comment type="caution">
    <text evidence="9">The sequence shown here is derived from an EMBL/GenBank/DDBJ whole genome shotgun (WGS) entry which is preliminary data.</text>
</comment>
<evidence type="ECO:0000313" key="10">
    <source>
        <dbReference type="Proteomes" id="UP000016057"/>
    </source>
</evidence>
<dbReference type="InterPro" id="IPR020456">
    <property type="entry name" value="Acylphosphatase"/>
</dbReference>
<evidence type="ECO:0000256" key="5">
    <source>
        <dbReference type="PROSITE-ProRule" id="PRU00520"/>
    </source>
</evidence>
<dbReference type="EMBL" id="AMYT01000022">
    <property type="protein sequence ID" value="EKU26929.1"/>
    <property type="molecule type" value="Genomic_DNA"/>
</dbReference>
<evidence type="ECO:0000256" key="7">
    <source>
        <dbReference type="RuleBase" id="RU004168"/>
    </source>
</evidence>
<dbReference type="Proteomes" id="UP000016057">
    <property type="component" value="Unassembled WGS sequence"/>
</dbReference>